<feature type="domain" description="CW-type" evidence="12">
    <location>
        <begin position="473"/>
        <end position="538"/>
    </location>
</feature>
<evidence type="ECO:0000313" key="13">
    <source>
        <dbReference type="EMBL" id="KAK4487957.1"/>
    </source>
</evidence>
<evidence type="ECO:0000256" key="10">
    <source>
        <dbReference type="SAM" id="MobiDB-lite"/>
    </source>
</evidence>
<reference evidence="13 14" key="1">
    <citation type="journal article" date="2023" name="bioRxiv">
        <title>Genome report: Whole genome sequence and annotation of Penstemon davidsonii.</title>
        <authorList>
            <person name="Ostevik K.L."/>
            <person name="Alabady M."/>
            <person name="Zhang M."/>
            <person name="Rausher M.D."/>
        </authorList>
    </citation>
    <scope>NUCLEOTIDE SEQUENCE [LARGE SCALE GENOMIC DNA]</scope>
    <source>
        <strain evidence="13">DNT005</strain>
        <tissue evidence="13">Whole leaf</tissue>
    </source>
</reference>
<feature type="compositionally biased region" description="Basic residues" evidence="10">
    <location>
        <begin position="75"/>
        <end position="92"/>
    </location>
</feature>
<proteinExistence type="predicted"/>
<feature type="compositionally biased region" description="Polar residues" evidence="10">
    <location>
        <begin position="29"/>
        <end position="38"/>
    </location>
</feature>
<evidence type="ECO:0000256" key="3">
    <source>
        <dbReference type="ARBA" id="ARBA00022771"/>
    </source>
</evidence>
<accession>A0ABR0DFG1</accession>
<dbReference type="SMART" id="SM00391">
    <property type="entry name" value="MBD"/>
    <property type="match status" value="1"/>
</dbReference>
<dbReference type="PROSITE" id="PS50982">
    <property type="entry name" value="MBD"/>
    <property type="match status" value="1"/>
</dbReference>
<keyword evidence="14" id="KW-1185">Reference proteome</keyword>
<name>A0ABR0DFG1_9LAMI</name>
<keyword evidence="7" id="KW-0804">Transcription</keyword>
<keyword evidence="3" id="KW-0863">Zinc-finger</keyword>
<gene>
    <name evidence="13" type="ORF">RD792_003695</name>
</gene>
<evidence type="ECO:0000256" key="2">
    <source>
        <dbReference type="ARBA" id="ARBA00022723"/>
    </source>
</evidence>
<dbReference type="Pfam" id="PF07496">
    <property type="entry name" value="zf-CW"/>
    <property type="match status" value="1"/>
</dbReference>
<dbReference type="SUPFAM" id="SSF54171">
    <property type="entry name" value="DNA-binding domain"/>
    <property type="match status" value="1"/>
</dbReference>
<evidence type="ECO:0000256" key="5">
    <source>
        <dbReference type="ARBA" id="ARBA00023015"/>
    </source>
</evidence>
<feature type="non-terminal residue" evidence="13">
    <location>
        <position position="647"/>
    </location>
</feature>
<evidence type="ECO:0000256" key="7">
    <source>
        <dbReference type="ARBA" id="ARBA00023163"/>
    </source>
</evidence>
<comment type="caution">
    <text evidence="13">The sequence shown here is derived from an EMBL/GenBank/DDBJ whole genome shotgun (WGS) entry which is preliminary data.</text>
</comment>
<feature type="region of interest" description="Disordered" evidence="10">
    <location>
        <begin position="21"/>
        <end position="47"/>
    </location>
</feature>
<dbReference type="Gene3D" id="3.30.890.10">
    <property type="entry name" value="Methyl-cpg-binding Protein 2, Chain A"/>
    <property type="match status" value="1"/>
</dbReference>
<feature type="compositionally biased region" description="Basic and acidic residues" evidence="10">
    <location>
        <begin position="93"/>
        <end position="105"/>
    </location>
</feature>
<dbReference type="CDD" id="cd01396">
    <property type="entry name" value="MeCP2_MBD"/>
    <property type="match status" value="1"/>
</dbReference>
<dbReference type="Pfam" id="PF01429">
    <property type="entry name" value="MBD"/>
    <property type="match status" value="1"/>
</dbReference>
<feature type="domain" description="MBD" evidence="11">
    <location>
        <begin position="545"/>
        <end position="619"/>
    </location>
</feature>
<dbReference type="PANTHER" id="PTHR12396:SF0">
    <property type="entry name" value="METHYL-CPG BINDING DOMAIN PROTEIN-LIKE, ISOFORM C"/>
    <property type="match status" value="1"/>
</dbReference>
<dbReference type="Proteomes" id="UP001291926">
    <property type="component" value="Unassembled WGS sequence"/>
</dbReference>
<dbReference type="InterPro" id="IPR011124">
    <property type="entry name" value="Znf_CW"/>
</dbReference>
<evidence type="ECO:0000256" key="1">
    <source>
        <dbReference type="ARBA" id="ARBA00004123"/>
    </source>
</evidence>
<keyword evidence="2" id="KW-0479">Metal-binding</keyword>
<dbReference type="EMBL" id="JAYDYQ010001088">
    <property type="protein sequence ID" value="KAK4487957.1"/>
    <property type="molecule type" value="Genomic_DNA"/>
</dbReference>
<feature type="coiled-coil region" evidence="9">
    <location>
        <begin position="115"/>
        <end position="142"/>
    </location>
</feature>
<feature type="region of interest" description="Disordered" evidence="10">
    <location>
        <begin position="74"/>
        <end position="105"/>
    </location>
</feature>
<evidence type="ECO:0000256" key="9">
    <source>
        <dbReference type="SAM" id="Coils"/>
    </source>
</evidence>
<dbReference type="PANTHER" id="PTHR12396">
    <property type="entry name" value="METHYL-CPG BINDING PROTEIN, MBD"/>
    <property type="match status" value="1"/>
</dbReference>
<dbReference type="InterPro" id="IPR001739">
    <property type="entry name" value="Methyl_CpG_DNA-bd"/>
</dbReference>
<evidence type="ECO:0000256" key="4">
    <source>
        <dbReference type="ARBA" id="ARBA00022833"/>
    </source>
</evidence>
<dbReference type="PROSITE" id="PS51050">
    <property type="entry name" value="ZF_CW"/>
    <property type="match status" value="1"/>
</dbReference>
<keyword evidence="9" id="KW-0175">Coiled coil</keyword>
<evidence type="ECO:0000256" key="8">
    <source>
        <dbReference type="ARBA" id="ARBA00023242"/>
    </source>
</evidence>
<organism evidence="13 14">
    <name type="scientific">Penstemon davidsonii</name>
    <dbReference type="NCBI Taxonomy" id="160366"/>
    <lineage>
        <taxon>Eukaryota</taxon>
        <taxon>Viridiplantae</taxon>
        <taxon>Streptophyta</taxon>
        <taxon>Embryophyta</taxon>
        <taxon>Tracheophyta</taxon>
        <taxon>Spermatophyta</taxon>
        <taxon>Magnoliopsida</taxon>
        <taxon>eudicotyledons</taxon>
        <taxon>Gunneridae</taxon>
        <taxon>Pentapetalae</taxon>
        <taxon>asterids</taxon>
        <taxon>lamiids</taxon>
        <taxon>Lamiales</taxon>
        <taxon>Plantaginaceae</taxon>
        <taxon>Cheloneae</taxon>
        <taxon>Penstemon</taxon>
    </lineage>
</organism>
<keyword evidence="6" id="KW-0238">DNA-binding</keyword>
<keyword evidence="5" id="KW-0805">Transcription regulation</keyword>
<evidence type="ECO:0000259" key="11">
    <source>
        <dbReference type="PROSITE" id="PS50982"/>
    </source>
</evidence>
<keyword evidence="4" id="KW-0862">Zinc</keyword>
<dbReference type="InterPro" id="IPR016177">
    <property type="entry name" value="DNA-bd_dom_sf"/>
</dbReference>
<keyword evidence="8" id="KW-0539">Nucleus</keyword>
<sequence>MEERDIWSYCSSTLLIKSLKSADDKSADAQKNQTTAPTTEVGIPQEEPEVMVVDPIATAAPEPTAAAPVIETRAQRKKMTRKTKVSTYHKKKREEAEQRKRDDDEVQKVIELSKIDAQTKQMTDAEIAAKEARDLAKALELSKTDAYGPRRSGGIVIGKPMEGKFVLPRAKPVKRKKFEVRRALDIVKSDSAAFENLKLSLKEFAKEGRWVLSWLQTTSVAKALDSDFVRDRLHGFAKTIIKQEATAIKDSLPNKPGPSDDLVDRAVRIVVYTTLEKWVQRSRYEQGTTSDMPNLPSLQQITFGSEISTFQEQLSVQQSTSTFVPALLIHQKTIVSADGADVIHIADEPADEEPSKEQHAVEINFDTSKSLPAAVIEKSPLALEWKAEKAQVLHEAPVHQEAAAASPSTIPTADIHSSLMDSMQTLIENAMKEMEERNKLMLKVAISRVIISRVIISRVKSVIAKQMEQTTMVPVNRVWDSVQLYSVQCEECAKWRLIPSKEKYEEIRATFNETTFTCATVREWRPQVSCEDPADVEDQDERYCWAMDKPNIPRTPLNWQRLLRVRTPGGSKFADVHYVAPSNIRFRSMVELGRFFDQNPAFLQGGINTSHFSFQAPVPLDENYIIKRRSRAPTTSCLRNMSNVPSE</sequence>
<evidence type="ECO:0000259" key="12">
    <source>
        <dbReference type="PROSITE" id="PS51050"/>
    </source>
</evidence>
<protein>
    <submittedName>
        <fullName evidence="13">Uncharacterized protein</fullName>
    </submittedName>
</protein>
<evidence type="ECO:0000256" key="6">
    <source>
        <dbReference type="ARBA" id="ARBA00023125"/>
    </source>
</evidence>
<dbReference type="Gene3D" id="3.30.40.100">
    <property type="match status" value="1"/>
</dbReference>
<evidence type="ECO:0000313" key="14">
    <source>
        <dbReference type="Proteomes" id="UP001291926"/>
    </source>
</evidence>
<comment type="subcellular location">
    <subcellularLocation>
        <location evidence="1">Nucleus</location>
    </subcellularLocation>
</comment>